<dbReference type="EMBL" id="JACCFO010000001">
    <property type="protein sequence ID" value="NYI96094.1"/>
    <property type="molecule type" value="Genomic_DNA"/>
</dbReference>
<gene>
    <name evidence="2" type="ORF">HNR12_002371</name>
</gene>
<feature type="region of interest" description="Disordered" evidence="1">
    <location>
        <begin position="36"/>
        <end position="62"/>
    </location>
</feature>
<evidence type="ECO:0000313" key="3">
    <source>
        <dbReference type="Proteomes" id="UP000575985"/>
    </source>
</evidence>
<dbReference type="InterPro" id="IPR043777">
    <property type="entry name" value="DUF5719"/>
</dbReference>
<name>A0A853BMZ2_9ACTN</name>
<reference evidence="2 3" key="1">
    <citation type="submission" date="2020-07" db="EMBL/GenBank/DDBJ databases">
        <title>Sequencing the genomes of 1000 actinobacteria strains.</title>
        <authorList>
            <person name="Klenk H.-P."/>
        </authorList>
    </citation>
    <scope>NUCLEOTIDE SEQUENCE [LARGE SCALE GENOMIC DNA]</scope>
    <source>
        <strain evidence="2 3">DSM 45927</strain>
    </source>
</reference>
<comment type="caution">
    <text evidence="2">The sequence shown here is derived from an EMBL/GenBank/DDBJ whole genome shotgun (WGS) entry which is preliminary data.</text>
</comment>
<keyword evidence="3" id="KW-1185">Reference proteome</keyword>
<evidence type="ECO:0000313" key="2">
    <source>
        <dbReference type="EMBL" id="NYI96094.1"/>
    </source>
</evidence>
<proteinExistence type="predicted"/>
<dbReference type="Pfam" id="PF18986">
    <property type="entry name" value="DUF5719"/>
    <property type="match status" value="1"/>
</dbReference>
<dbReference type="AlphaFoldDB" id="A0A853BMZ2"/>
<dbReference type="RefSeq" id="WP_179767513.1">
    <property type="nucleotide sequence ID" value="NZ_JACCFO010000001.1"/>
</dbReference>
<evidence type="ECO:0008006" key="4">
    <source>
        <dbReference type="Google" id="ProtNLM"/>
    </source>
</evidence>
<protein>
    <recommendedName>
        <fullName evidence="4">Secreted protein</fullName>
    </recommendedName>
</protein>
<sequence length="479" mass="47486">MRLIVENRFALLGLVAIALTALFGVAAVTQGVDPGGAPEAATAPVESDLRLCPPPQGEDRATTTAALATGAPDGGGEGELTAAENTAEAAPVGDSGPFTRTGRLWSADTSGAEAATAVTARGTMAAGLEVAQATVGEDDPYATEVRCPAPATSTWFAAPGGITLEGLRLFLANPDGEPATANVDIYLSDGPSYSDDTRGIAVEGRGHTEVDLTELIQGSPAAVVHVRTNAGRVAASLFAERGGDGEDWVPPTAAPARSHVVPGIPGGGGSRRLIVAAVGDTPATADVAVYTPEGRAEHETLTGLGVPPAAGTFLSLEGPLAEQPGTAVVEADQPVVVGVAMDRADGDDTAYAPAAPPLAGPLNGTAVVPAAPEGTESSLVFAALEEDAAAVVTPVDADGRAGDPVDVEIPAGRTTAPDLEAPEGAGFVVEVAGGTPVYAGRVLTQGSGGDAATSAQPLLPAPARIVLPEVDDSLTSVVP</sequence>
<dbReference type="Proteomes" id="UP000575985">
    <property type="component" value="Unassembled WGS sequence"/>
</dbReference>
<evidence type="ECO:0000256" key="1">
    <source>
        <dbReference type="SAM" id="MobiDB-lite"/>
    </source>
</evidence>
<accession>A0A853BMZ2</accession>
<organism evidence="2 3">
    <name type="scientific">Streptomonospora nanhaiensis</name>
    <dbReference type="NCBI Taxonomy" id="1323731"/>
    <lineage>
        <taxon>Bacteria</taxon>
        <taxon>Bacillati</taxon>
        <taxon>Actinomycetota</taxon>
        <taxon>Actinomycetes</taxon>
        <taxon>Streptosporangiales</taxon>
        <taxon>Nocardiopsidaceae</taxon>
        <taxon>Streptomonospora</taxon>
    </lineage>
</organism>